<dbReference type="SUPFAM" id="SSF52172">
    <property type="entry name" value="CheY-like"/>
    <property type="match status" value="1"/>
</dbReference>
<dbReference type="GO" id="GO:0000155">
    <property type="term" value="F:phosphorelay sensor kinase activity"/>
    <property type="evidence" value="ECO:0007669"/>
    <property type="project" value="InterPro"/>
</dbReference>
<evidence type="ECO:0000256" key="8">
    <source>
        <dbReference type="SAM" id="Phobius"/>
    </source>
</evidence>
<dbReference type="Gene3D" id="3.30.565.10">
    <property type="entry name" value="Histidine kinase-like ATPase, C-terminal domain"/>
    <property type="match status" value="1"/>
</dbReference>
<dbReference type="PROSITE" id="PS50839">
    <property type="entry name" value="CHASE"/>
    <property type="match status" value="1"/>
</dbReference>
<feature type="domain" description="Histidine kinase" evidence="9">
    <location>
        <begin position="203"/>
        <end position="429"/>
    </location>
</feature>
<feature type="modified residue" description="4-aspartylphosphate" evidence="7">
    <location>
        <position position="513"/>
    </location>
</feature>
<feature type="transmembrane region" description="Helical" evidence="8">
    <location>
        <begin position="139"/>
        <end position="160"/>
    </location>
</feature>
<dbReference type="Gene3D" id="3.30.450.350">
    <property type="entry name" value="CHASE domain"/>
    <property type="match status" value="1"/>
</dbReference>
<evidence type="ECO:0008006" key="14">
    <source>
        <dbReference type="Google" id="ProtNLM"/>
    </source>
</evidence>
<dbReference type="SMART" id="SM00448">
    <property type="entry name" value="REC"/>
    <property type="match status" value="1"/>
</dbReference>
<evidence type="ECO:0000259" key="9">
    <source>
        <dbReference type="PROSITE" id="PS50109"/>
    </source>
</evidence>
<comment type="caution">
    <text evidence="12">The sequence shown here is derived from an EMBL/GenBank/DDBJ whole genome shotgun (WGS) entry which is preliminary data.</text>
</comment>
<dbReference type="InterPro" id="IPR005467">
    <property type="entry name" value="His_kinase_dom"/>
</dbReference>
<feature type="domain" description="CHASE" evidence="11">
    <location>
        <begin position="1"/>
        <end position="80"/>
    </location>
</feature>
<dbReference type="PROSITE" id="PS50109">
    <property type="entry name" value="HIS_KIN"/>
    <property type="match status" value="1"/>
</dbReference>
<dbReference type="SMART" id="SM00387">
    <property type="entry name" value="HATPase_c"/>
    <property type="match status" value="1"/>
</dbReference>
<dbReference type="SMART" id="SM00388">
    <property type="entry name" value="HisKA"/>
    <property type="match status" value="1"/>
</dbReference>
<dbReference type="EMBL" id="JADGJQ010000087">
    <property type="protein sequence ID" value="KAJ3171345.1"/>
    <property type="molecule type" value="Genomic_DNA"/>
</dbReference>
<dbReference type="InterPro" id="IPR036890">
    <property type="entry name" value="HATPase_C_sf"/>
</dbReference>
<keyword evidence="2 7" id="KW-0597">Phosphoprotein</keyword>
<dbReference type="Pfam" id="PF00072">
    <property type="entry name" value="Response_reg"/>
    <property type="match status" value="1"/>
</dbReference>
<proteinExistence type="predicted"/>
<evidence type="ECO:0000256" key="2">
    <source>
        <dbReference type="ARBA" id="ARBA00022553"/>
    </source>
</evidence>
<dbReference type="Gene3D" id="3.40.50.2300">
    <property type="match status" value="1"/>
</dbReference>
<dbReference type="CDD" id="cd16922">
    <property type="entry name" value="HATPase_EvgS-ArcB-TorS-like"/>
    <property type="match status" value="1"/>
</dbReference>
<evidence type="ECO:0000256" key="1">
    <source>
        <dbReference type="ARBA" id="ARBA00004370"/>
    </source>
</evidence>
<name>A0AAD5TDI6_9FUNG</name>
<dbReference type="CDD" id="cd17546">
    <property type="entry name" value="REC_hyHK_CKI1_RcsC-like"/>
    <property type="match status" value="1"/>
</dbReference>
<evidence type="ECO:0000256" key="3">
    <source>
        <dbReference type="ARBA" id="ARBA00022692"/>
    </source>
</evidence>
<dbReference type="PRINTS" id="PR00344">
    <property type="entry name" value="BCTRLSENSOR"/>
</dbReference>
<dbReference type="SUPFAM" id="SSF55874">
    <property type="entry name" value="ATPase domain of HSP90 chaperone/DNA topoisomerase II/histidine kinase"/>
    <property type="match status" value="1"/>
</dbReference>
<dbReference type="PANTHER" id="PTHR45339:SF1">
    <property type="entry name" value="HYBRID SIGNAL TRANSDUCTION HISTIDINE KINASE J"/>
    <property type="match status" value="1"/>
</dbReference>
<keyword evidence="6 8" id="KW-0472">Membrane</keyword>
<dbReference type="Pfam" id="PF00512">
    <property type="entry name" value="HisKA"/>
    <property type="match status" value="1"/>
</dbReference>
<keyword evidence="13" id="KW-1185">Reference proteome</keyword>
<evidence type="ECO:0000256" key="6">
    <source>
        <dbReference type="ARBA" id="ARBA00023136"/>
    </source>
</evidence>
<dbReference type="AlphaFoldDB" id="A0AAD5TDI6"/>
<evidence type="ECO:0000313" key="12">
    <source>
        <dbReference type="EMBL" id="KAJ3171345.1"/>
    </source>
</evidence>
<evidence type="ECO:0000256" key="7">
    <source>
        <dbReference type="PROSITE-ProRule" id="PRU00169"/>
    </source>
</evidence>
<keyword evidence="5" id="KW-0902">Two-component regulatory system</keyword>
<dbReference type="PROSITE" id="PS50110">
    <property type="entry name" value="RESPONSE_REGULATORY"/>
    <property type="match status" value="1"/>
</dbReference>
<dbReference type="InterPro" id="IPR001789">
    <property type="entry name" value="Sig_transdc_resp-reg_receiver"/>
</dbReference>
<organism evidence="12 13">
    <name type="scientific">Geranomyces variabilis</name>
    <dbReference type="NCBI Taxonomy" id="109894"/>
    <lineage>
        <taxon>Eukaryota</taxon>
        <taxon>Fungi</taxon>
        <taxon>Fungi incertae sedis</taxon>
        <taxon>Chytridiomycota</taxon>
        <taxon>Chytridiomycota incertae sedis</taxon>
        <taxon>Chytridiomycetes</taxon>
        <taxon>Spizellomycetales</taxon>
        <taxon>Powellomycetaceae</taxon>
        <taxon>Geranomyces</taxon>
    </lineage>
</organism>
<dbReference type="InterPro" id="IPR006189">
    <property type="entry name" value="CHASE_dom"/>
</dbReference>
<dbReference type="InterPro" id="IPR004358">
    <property type="entry name" value="Sig_transdc_His_kin-like_C"/>
</dbReference>
<dbReference type="Pfam" id="PF03924">
    <property type="entry name" value="CHASE"/>
    <property type="match status" value="1"/>
</dbReference>
<dbReference type="CDD" id="cd00082">
    <property type="entry name" value="HisKA"/>
    <property type="match status" value="1"/>
</dbReference>
<reference evidence="12" key="1">
    <citation type="submission" date="2020-05" db="EMBL/GenBank/DDBJ databases">
        <title>Phylogenomic resolution of chytrid fungi.</title>
        <authorList>
            <person name="Stajich J.E."/>
            <person name="Amses K."/>
            <person name="Simmons R."/>
            <person name="Seto K."/>
            <person name="Myers J."/>
            <person name="Bonds A."/>
            <person name="Quandt C.A."/>
            <person name="Barry K."/>
            <person name="Liu P."/>
            <person name="Grigoriev I."/>
            <person name="Longcore J.E."/>
            <person name="James T.Y."/>
        </authorList>
    </citation>
    <scope>NUCLEOTIDE SEQUENCE</scope>
    <source>
        <strain evidence="12">JEL0379</strain>
    </source>
</reference>
<dbReference type="InterPro" id="IPR003661">
    <property type="entry name" value="HisK_dim/P_dom"/>
</dbReference>
<accession>A0AAD5TDI6</accession>
<evidence type="ECO:0000256" key="5">
    <source>
        <dbReference type="ARBA" id="ARBA00023012"/>
    </source>
</evidence>
<keyword evidence="3 8" id="KW-0812">Transmembrane</keyword>
<evidence type="ECO:0000259" key="11">
    <source>
        <dbReference type="PROSITE" id="PS50839"/>
    </source>
</evidence>
<dbReference type="Pfam" id="PF02518">
    <property type="entry name" value="HATPase_c"/>
    <property type="match status" value="1"/>
</dbReference>
<dbReference type="Proteomes" id="UP001212152">
    <property type="component" value="Unassembled WGS sequence"/>
</dbReference>
<evidence type="ECO:0000313" key="13">
    <source>
        <dbReference type="Proteomes" id="UP001212152"/>
    </source>
</evidence>
<dbReference type="Gene3D" id="1.10.287.130">
    <property type="match status" value="1"/>
</dbReference>
<protein>
    <recommendedName>
        <fullName evidence="14">Histidine kinase</fullName>
    </recommendedName>
</protein>
<comment type="subcellular location">
    <subcellularLocation>
        <location evidence="1">Membrane</location>
    </subcellularLocation>
</comment>
<evidence type="ECO:0000256" key="4">
    <source>
        <dbReference type="ARBA" id="ARBA00022989"/>
    </source>
</evidence>
<dbReference type="PANTHER" id="PTHR45339">
    <property type="entry name" value="HYBRID SIGNAL TRANSDUCTION HISTIDINE KINASE J"/>
    <property type="match status" value="1"/>
</dbReference>
<dbReference type="InterPro" id="IPR042240">
    <property type="entry name" value="CHASE_sf"/>
</dbReference>
<gene>
    <name evidence="12" type="ORF">HDU87_008371</name>
</gene>
<feature type="domain" description="Response regulatory" evidence="10">
    <location>
        <begin position="451"/>
        <end position="578"/>
    </location>
</feature>
<dbReference type="InterPro" id="IPR011006">
    <property type="entry name" value="CheY-like_superfamily"/>
</dbReference>
<dbReference type="GO" id="GO:0016020">
    <property type="term" value="C:membrane"/>
    <property type="evidence" value="ECO:0007669"/>
    <property type="project" value="UniProtKB-SubCell"/>
</dbReference>
<dbReference type="InterPro" id="IPR003594">
    <property type="entry name" value="HATPase_dom"/>
</dbReference>
<evidence type="ECO:0000259" key="10">
    <source>
        <dbReference type="PROSITE" id="PS50110"/>
    </source>
</evidence>
<keyword evidence="4 8" id="KW-1133">Transmembrane helix</keyword>
<dbReference type="SUPFAM" id="SSF47384">
    <property type="entry name" value="Homodimeric domain of signal transducing histidine kinase"/>
    <property type="match status" value="1"/>
</dbReference>
<sequence>MIITQDYPDMTSLGYDYYSDPSRKALAQDAARTGNLSLSDPTRSINGTFTTVVFFLPTFDNTTGAFVGGVAAGYYITRMLPARESADDVYLSVTVNSLPAYQDAAFPDTRLRSEQTLQLADKPTTITCGANVERSVTPVAILVCGCVASVVLAMLAYWIVSLLRYRKETLINQMVADENVRLANVSEQAARQAAQTKSDFFANVSHELRTPLHGCCWMINFLSDTELTPEQEDYVKNLKTSSQSLLYIINDVLDFSKIEAGKMTLEVIPFDIIDFVAQLRVPYQILAANNCNSYKYVIEIPPDPPNSFSCFVLGDPLRLRQVMDNLVNNAMKFSVDSEVVLTASVDTTVQPPRLRFSIADKGIGLSGPQLEALFQPYIQADVSTTRRFGGTGLGLAITKRLVELMGGTITCSSILSVGTTFTVHLPFTPCKNPNLGKPEAIGDPVFGEGFHVCIADDNPINQRIAAKICRDAGIKTTVVENGQRVVDLFIPPAPLSSALDLRVPPDIDCILMDGFMPVMDGYQATRVLRSNGINVPIIAVTANALSGEEEKCLRMGMNAFVTKPIVKAQLLRELKRFLA</sequence>
<dbReference type="InterPro" id="IPR036097">
    <property type="entry name" value="HisK_dim/P_sf"/>
</dbReference>